<gene>
    <name evidence="1" type="ORF">WMO23_03620</name>
</gene>
<dbReference type="Proteomes" id="UP001433088">
    <property type="component" value="Unassembled WGS sequence"/>
</dbReference>
<dbReference type="RefSeq" id="WP_020310485.1">
    <property type="nucleotide sequence ID" value="NZ_JBBMEU010000014.1"/>
</dbReference>
<sequence length="110" mass="12446">MKSEDLLTALHDEYDIDLTAKGKKDVTTMCNLGEGLYERAMEKGLEKGIEKGIKKGIKKGVEQEKRNSERKDREAALEMIKDGLSFEQIARYMKLSIEAVAEIAKQNKLI</sequence>
<organism evidence="1 2">
    <name type="scientific">Megasphaera intestinihominis</name>
    <dbReference type="NCBI Taxonomy" id="3133159"/>
    <lineage>
        <taxon>Bacteria</taxon>
        <taxon>Bacillati</taxon>
        <taxon>Bacillota</taxon>
        <taxon>Negativicutes</taxon>
        <taxon>Veillonellales</taxon>
        <taxon>Veillonellaceae</taxon>
        <taxon>Megasphaera</taxon>
    </lineage>
</organism>
<evidence type="ECO:0000313" key="2">
    <source>
        <dbReference type="Proteomes" id="UP001433088"/>
    </source>
</evidence>
<dbReference type="EMBL" id="JBBMEU010000014">
    <property type="protein sequence ID" value="MEQ2421823.1"/>
    <property type="molecule type" value="Genomic_DNA"/>
</dbReference>
<name>A0ABV1CUK2_9FIRM</name>
<protein>
    <submittedName>
        <fullName evidence="1">Transposase</fullName>
    </submittedName>
</protein>
<proteinExistence type="predicted"/>
<evidence type="ECO:0000313" key="1">
    <source>
        <dbReference type="EMBL" id="MEQ2421823.1"/>
    </source>
</evidence>
<comment type="caution">
    <text evidence="1">The sequence shown here is derived from an EMBL/GenBank/DDBJ whole genome shotgun (WGS) entry which is preliminary data.</text>
</comment>
<reference evidence="1 2" key="1">
    <citation type="submission" date="2024-03" db="EMBL/GenBank/DDBJ databases">
        <title>Human intestinal bacterial collection.</title>
        <authorList>
            <person name="Pauvert C."/>
            <person name="Hitch T.C.A."/>
            <person name="Clavel T."/>
        </authorList>
    </citation>
    <scope>NUCLEOTIDE SEQUENCE [LARGE SCALE GENOMIC DNA]</scope>
    <source>
        <strain evidence="1 2">CLA-AA-H81</strain>
    </source>
</reference>
<accession>A0ABV1CUK2</accession>
<keyword evidence="2" id="KW-1185">Reference proteome</keyword>